<evidence type="ECO:0000256" key="6">
    <source>
        <dbReference type="ARBA" id="ARBA00023170"/>
    </source>
</evidence>
<evidence type="ECO:0000256" key="2">
    <source>
        <dbReference type="ARBA" id="ARBA00022692"/>
    </source>
</evidence>
<evidence type="ECO:0000256" key="7">
    <source>
        <dbReference type="ARBA" id="ARBA00023224"/>
    </source>
</evidence>
<dbReference type="InterPro" id="IPR000276">
    <property type="entry name" value="GPCR_Rhodpsn"/>
</dbReference>
<dbReference type="GO" id="GO:0007601">
    <property type="term" value="P:visual perception"/>
    <property type="evidence" value="ECO:0007669"/>
    <property type="project" value="UniProtKB-KW"/>
</dbReference>
<dbReference type="PROSITE" id="PS50262">
    <property type="entry name" value="G_PROTEIN_RECEP_F1_2"/>
    <property type="match status" value="1"/>
</dbReference>
<comment type="subcellular location">
    <subcellularLocation>
        <location evidence="1">Membrane</location>
        <topology evidence="1">Multi-pass membrane protein</topology>
    </subcellularLocation>
</comment>
<evidence type="ECO:0000259" key="10">
    <source>
        <dbReference type="PROSITE" id="PS50262"/>
    </source>
</evidence>
<feature type="transmembrane region" description="Helical" evidence="9">
    <location>
        <begin position="291"/>
        <end position="314"/>
    </location>
</feature>
<feature type="transmembrane region" description="Helical" evidence="9">
    <location>
        <begin position="149"/>
        <end position="169"/>
    </location>
</feature>
<dbReference type="OrthoDB" id="9990906at2759"/>
<evidence type="ECO:0000256" key="1">
    <source>
        <dbReference type="ARBA" id="ARBA00004141"/>
    </source>
</evidence>
<keyword evidence="5 9" id="KW-0472">Membrane</keyword>
<dbReference type="PANTHER" id="PTHR24240">
    <property type="entry name" value="OPSIN"/>
    <property type="match status" value="1"/>
</dbReference>
<evidence type="ECO:0000313" key="12">
    <source>
        <dbReference type="Proteomes" id="UP000192578"/>
    </source>
</evidence>
<keyword evidence="3 9" id="KW-1133">Transmembrane helix</keyword>
<dbReference type="Proteomes" id="UP000192578">
    <property type="component" value="Unassembled WGS sequence"/>
</dbReference>
<evidence type="ECO:0000256" key="3">
    <source>
        <dbReference type="ARBA" id="ARBA00022989"/>
    </source>
</evidence>
<feature type="transmembrane region" description="Helical" evidence="9">
    <location>
        <begin position="111"/>
        <end position="137"/>
    </location>
</feature>
<evidence type="ECO:0000256" key="5">
    <source>
        <dbReference type="ARBA" id="ARBA00023136"/>
    </source>
</evidence>
<keyword evidence="6" id="KW-0675">Receptor</keyword>
<dbReference type="InterPro" id="IPR050125">
    <property type="entry name" value="GPCR_opsins"/>
</dbReference>
<dbReference type="AlphaFoldDB" id="A0A1W0WXC0"/>
<dbReference type="SUPFAM" id="SSF81321">
    <property type="entry name" value="Family A G protein-coupled receptor-like"/>
    <property type="match status" value="1"/>
</dbReference>
<evidence type="ECO:0000313" key="11">
    <source>
        <dbReference type="EMBL" id="OQV19854.1"/>
    </source>
</evidence>
<evidence type="ECO:0000256" key="4">
    <source>
        <dbReference type="ARBA" id="ARBA00023040"/>
    </source>
</evidence>
<keyword evidence="12" id="KW-1185">Reference proteome</keyword>
<keyword evidence="7" id="KW-0807">Transducer</keyword>
<dbReference type="Gene3D" id="1.20.1070.10">
    <property type="entry name" value="Rhodopsin 7-helix transmembrane proteins"/>
    <property type="match status" value="1"/>
</dbReference>
<proteinExistence type="predicted"/>
<feature type="transmembrane region" description="Helical" evidence="9">
    <location>
        <begin position="37"/>
        <end position="57"/>
    </location>
</feature>
<dbReference type="GO" id="GO:0016020">
    <property type="term" value="C:membrane"/>
    <property type="evidence" value="ECO:0007669"/>
    <property type="project" value="UniProtKB-SubCell"/>
</dbReference>
<dbReference type="GO" id="GO:0004930">
    <property type="term" value="F:G protein-coupled receptor activity"/>
    <property type="evidence" value="ECO:0007669"/>
    <property type="project" value="UniProtKB-KW"/>
</dbReference>
<dbReference type="EMBL" id="MTYJ01000035">
    <property type="protein sequence ID" value="OQV19854.1"/>
    <property type="molecule type" value="Genomic_DNA"/>
</dbReference>
<gene>
    <name evidence="11" type="ORF">BV898_06124</name>
</gene>
<evidence type="ECO:0000256" key="8">
    <source>
        <dbReference type="ARBA" id="ARBA00023305"/>
    </source>
</evidence>
<feature type="transmembrane region" description="Helical" evidence="9">
    <location>
        <begin position="69"/>
        <end position="91"/>
    </location>
</feature>
<dbReference type="InterPro" id="IPR017452">
    <property type="entry name" value="GPCR_Rhodpsn_7TM"/>
</dbReference>
<keyword evidence="4" id="KW-0297">G-protein coupled receptor</keyword>
<dbReference type="CDD" id="cd00637">
    <property type="entry name" value="7tm_classA_rhodopsin-like"/>
    <property type="match status" value="1"/>
</dbReference>
<keyword evidence="2 9" id="KW-0812">Transmembrane</keyword>
<organism evidence="11 12">
    <name type="scientific">Hypsibius exemplaris</name>
    <name type="common">Freshwater tardigrade</name>
    <dbReference type="NCBI Taxonomy" id="2072580"/>
    <lineage>
        <taxon>Eukaryota</taxon>
        <taxon>Metazoa</taxon>
        <taxon>Ecdysozoa</taxon>
        <taxon>Tardigrada</taxon>
        <taxon>Eutardigrada</taxon>
        <taxon>Parachela</taxon>
        <taxon>Hypsibioidea</taxon>
        <taxon>Hypsibiidae</taxon>
        <taxon>Hypsibius</taxon>
    </lineage>
</organism>
<feature type="domain" description="G-protein coupled receptors family 1 profile" evidence="10">
    <location>
        <begin position="49"/>
        <end position="310"/>
    </location>
</feature>
<dbReference type="PRINTS" id="PR00237">
    <property type="entry name" value="GPCRRHODOPSN"/>
</dbReference>
<feature type="transmembrane region" description="Helical" evidence="9">
    <location>
        <begin position="256"/>
        <end position="279"/>
    </location>
</feature>
<protein>
    <recommendedName>
        <fullName evidence="10">G-protein coupled receptors family 1 profile domain-containing protein</fullName>
    </recommendedName>
</protein>
<name>A0A1W0WXC0_HYPEX</name>
<evidence type="ECO:0000256" key="9">
    <source>
        <dbReference type="SAM" id="Phobius"/>
    </source>
</evidence>
<accession>A0A1W0WXC0</accession>
<keyword evidence="8" id="KW-0844">Vision</keyword>
<dbReference type="Pfam" id="PF00001">
    <property type="entry name" value="7tm_1"/>
    <property type="match status" value="1"/>
</dbReference>
<keyword evidence="8" id="KW-0716">Sensory transduction</keyword>
<comment type="caution">
    <text evidence="11">The sequence shown here is derived from an EMBL/GenBank/DDBJ whole genome shotgun (WGS) entry which is preliminary data.</text>
</comment>
<reference evidence="12" key="1">
    <citation type="submission" date="2017-01" db="EMBL/GenBank/DDBJ databases">
        <title>Comparative genomics of anhydrobiosis in the tardigrade Hypsibius dujardini.</title>
        <authorList>
            <person name="Yoshida Y."/>
            <person name="Koutsovoulos G."/>
            <person name="Laetsch D."/>
            <person name="Stevens L."/>
            <person name="Kumar S."/>
            <person name="Horikawa D."/>
            <person name="Ishino K."/>
            <person name="Komine S."/>
            <person name="Tomita M."/>
            <person name="Blaxter M."/>
            <person name="Arakawa K."/>
        </authorList>
    </citation>
    <scope>NUCLEOTIDE SEQUENCE [LARGE SCALE GENOMIC DNA]</scope>
    <source>
        <strain evidence="12">Z151</strain>
    </source>
</reference>
<sequence length="332" mass="37906">MNATDFHQVVLNASNTSFKDNSTLSTEGVTKWSLVPVFYLVTSVIGFIGNGVILLVFKSDRTLRQKYPAFNVYVVNLLFANLCCILFIYPMSIISNVHLVRWSMSEQACSLYLYSNDIFEGVVLNNHAIIAGIRVWAIVHPISYRHFHTVRVALVTCIGLWIYIHLLILPRLVMDAAYYRRPVATLGCMINMNVPVQRALSLAEYFIGYLAPSVVILLAFPTILFAKLNGDLHLESTRIERQSTQIVVEAKRKGRYIMLATLTVSVTVCWTPSLVYYALVYFRENFWVSTFYQVAIVLFTCQTMLDPVLFILTFNRIWEALKRLCTPSTGRR</sequence>
<feature type="transmembrane region" description="Helical" evidence="9">
    <location>
        <begin position="206"/>
        <end position="226"/>
    </location>
</feature>